<dbReference type="PANTHER" id="PTHR46143:SF1">
    <property type="entry name" value="CALPAIN-7"/>
    <property type="match status" value="1"/>
</dbReference>
<feature type="active site" evidence="6">
    <location>
        <position position="149"/>
    </location>
</feature>
<evidence type="ECO:0000313" key="9">
    <source>
        <dbReference type="Proteomes" id="UP001497600"/>
    </source>
</evidence>
<comment type="similarity">
    <text evidence="1">Belongs to the peptidase C2 family. PalB/RIM13 subfamily.</text>
</comment>
<reference evidence="8 9" key="1">
    <citation type="submission" date="2024-01" db="EMBL/GenBank/DDBJ databases">
        <authorList>
            <consortium name="Genoscope - CEA"/>
            <person name="William W."/>
        </authorList>
    </citation>
    <scope>NUCLEOTIDE SEQUENCE [LARGE SCALE GENOMIC DNA]</scope>
    <source>
        <strain evidence="8 9">29B2s-10</strain>
    </source>
</reference>
<dbReference type="Proteomes" id="UP001497600">
    <property type="component" value="Chromosome H"/>
</dbReference>
<name>A0ABP0ELL9_9ASCO</name>
<evidence type="ECO:0000256" key="3">
    <source>
        <dbReference type="ARBA" id="ARBA00022801"/>
    </source>
</evidence>
<dbReference type="InterPro" id="IPR001300">
    <property type="entry name" value="Peptidase_C2_calpain_cat"/>
</dbReference>
<dbReference type="InterPro" id="IPR038765">
    <property type="entry name" value="Papain-like_cys_pep_sf"/>
</dbReference>
<keyword evidence="4 6" id="KW-0788">Thiol protease</keyword>
<keyword evidence="9" id="KW-1185">Reference proteome</keyword>
<dbReference type="PANTHER" id="PTHR46143">
    <property type="entry name" value="CALPAIN-7"/>
    <property type="match status" value="1"/>
</dbReference>
<feature type="active site" evidence="6">
    <location>
        <position position="305"/>
    </location>
</feature>
<keyword evidence="3 6" id="KW-0378">Hydrolase</keyword>
<accession>A0ABP0ELL9</accession>
<feature type="domain" description="Calpain catalytic" evidence="7">
    <location>
        <begin position="140"/>
        <end position="406"/>
    </location>
</feature>
<evidence type="ECO:0000256" key="5">
    <source>
        <dbReference type="ARBA" id="ARBA00042255"/>
    </source>
</evidence>
<evidence type="ECO:0000256" key="2">
    <source>
        <dbReference type="ARBA" id="ARBA00022670"/>
    </source>
</evidence>
<evidence type="ECO:0000256" key="6">
    <source>
        <dbReference type="PROSITE-ProRule" id="PRU00239"/>
    </source>
</evidence>
<dbReference type="SUPFAM" id="SSF54001">
    <property type="entry name" value="Cysteine proteinases"/>
    <property type="match status" value="1"/>
</dbReference>
<dbReference type="EMBL" id="OZ004260">
    <property type="protein sequence ID" value="CAK7922037.1"/>
    <property type="molecule type" value="Genomic_DNA"/>
</dbReference>
<evidence type="ECO:0000259" key="7">
    <source>
        <dbReference type="PROSITE" id="PS50203"/>
    </source>
</evidence>
<dbReference type="Gene3D" id="2.60.120.380">
    <property type="match status" value="2"/>
</dbReference>
<organism evidence="8 9">
    <name type="scientific">[Candida] anglica</name>
    <dbReference type="NCBI Taxonomy" id="148631"/>
    <lineage>
        <taxon>Eukaryota</taxon>
        <taxon>Fungi</taxon>
        <taxon>Dikarya</taxon>
        <taxon>Ascomycota</taxon>
        <taxon>Saccharomycotina</taxon>
        <taxon>Pichiomycetes</taxon>
        <taxon>Debaryomycetaceae</taxon>
        <taxon>Kurtzmaniella</taxon>
    </lineage>
</organism>
<feature type="active site" evidence="6">
    <location>
        <position position="327"/>
    </location>
</feature>
<dbReference type="InterPro" id="IPR036213">
    <property type="entry name" value="Calpain_III_sf"/>
</dbReference>
<dbReference type="Pfam" id="PF00648">
    <property type="entry name" value="Peptidase_C2"/>
    <property type="match status" value="1"/>
</dbReference>
<dbReference type="SUPFAM" id="SSF49758">
    <property type="entry name" value="Calpain large subunit, middle domain (domain III)"/>
    <property type="match status" value="2"/>
</dbReference>
<dbReference type="PROSITE" id="PS50203">
    <property type="entry name" value="CALPAIN_CAT"/>
    <property type="match status" value="1"/>
</dbReference>
<dbReference type="InterPro" id="IPR051297">
    <property type="entry name" value="PalB/RIM13"/>
</dbReference>
<proteinExistence type="inferred from homology"/>
<evidence type="ECO:0000313" key="8">
    <source>
        <dbReference type="EMBL" id="CAK7922037.1"/>
    </source>
</evidence>
<gene>
    <name evidence="8" type="ORF">CAAN4_H21946</name>
</gene>
<sequence length="771" mass="87185">MNDLGSAVALLERSKFNLSLALNDAARRECLESIKLLNGLLKAKIGDPLIVKPIALNAMSLYESIKSSTTTFEDKLMWLGSKIHGQFFPPMIEFDGVTSFDIVPELDATRPLLSLPDTISATFMKTSGTNERGVINDLENIYQDLLTNCSFVCAILSIIHINPDLVYSLLSHVYKDTYKVKLYLNGCFRLVTLDNKLPLVDNGRNLVMRSSTNPAIVWPALLEKAYLMVMGQGYNFQGSNMAVDTFMLLGWIPEVVHVSNGHLYDGTEADDTLAQLFRNKKVSLGLGVGQLSDKLAAQIGLIPGHDYAVVDMRLDETTGVREILIRNPWSAHTDGTQSIRWVNETELYHFSFLYINWLPHFKHSTKVNFIAQSNSPGLSLWSALYNNPQYTLTVPPHEGKVWLLLERHLLSTVDDPSTTRGEIVIGITIYDTKIGERVFSDNQCHYICKSRTGTNNRTELVKLELPPGKEFPHAKSYTVVINSSENANFTLTAYSDTKVQLHRAKPKYPHIISVPVDSWDTRTSGGNYALPTYIYNPQYTLRVTKQSINLYVGLVGELADQYYNVHIFSSDSTDAEKPLRSISLQKLVKEENYHIGSVVYHVPDLKPGTYRMVCSTYTALPNHKPTQFCLRLNHDSTNKDDVTLTKCYNALGLFVLKETFSWEQRNRLKICFRTTSRQCKVTFHIKYSTDLGQSTDDSTHYRPKMRASIFNRTTEQPVQVNEKWNDSLYGVFVDCILPDVQEYILLVERFESGSGLAIIEIGSSRMIELRK</sequence>
<dbReference type="SMART" id="SM00230">
    <property type="entry name" value="CysPc"/>
    <property type="match status" value="1"/>
</dbReference>
<evidence type="ECO:0000256" key="1">
    <source>
        <dbReference type="ARBA" id="ARBA00010193"/>
    </source>
</evidence>
<keyword evidence="2 6" id="KW-0645">Protease</keyword>
<evidence type="ECO:0000256" key="4">
    <source>
        <dbReference type="ARBA" id="ARBA00022807"/>
    </source>
</evidence>
<protein>
    <recommendedName>
        <fullName evidence="5">Cysteine protease RIM13</fullName>
    </recommendedName>
</protein>